<dbReference type="PANTHER" id="PTHR11802:SF314">
    <property type="entry name" value="CARBOXYPEPTIDASE"/>
    <property type="match status" value="1"/>
</dbReference>
<evidence type="ECO:0000313" key="3">
    <source>
        <dbReference type="EMBL" id="TVT97640.1"/>
    </source>
</evidence>
<sequence>MATHAIAAAIFVLCFLVHLGAASSTSSAASSDATERWGYVKTRPNANVFWWFYKSPQRVSSAVKPWPTVLWLQGGPGGSSVGRGNFQEIGPLDVNLEPRNLTWLQNADLIFVDHPVGTGYSYVDDPIALVTTDSQAVEDIIELLRVLTKELPTLQQSPLFLVGESYGGKFAAMIGVAVLRANKAGILKVTLGGVVLGDSWVSADDHALSYGQLLHSVSRLDENAVAHTDRLAGIVKEQMLVGQFAAARKTWTDLLDYIDSRTDSVNMQNFLLDSGMNPVLAQGLEESSDSAPNKIVSIMNGIIKDKLKIIPKDLIWQEGSIDVYNALANSFMKPTINEIDELLSSGINVTVYNGQLDVICSSIGTEAWIKKLKWGGLKKFLTLPRQPLYYCDSSDCTKPIKAYVRSYQNLKFYWVLQAGHMVPVDQPYVAFKMISSVIMHES</sequence>
<feature type="chain" id="PRO_5023979411" description="Carboxypeptidase" evidence="2">
    <location>
        <begin position="23"/>
        <end position="442"/>
    </location>
</feature>
<proteinExistence type="inferred from homology"/>
<name>A0A5J9SEB6_9POAL</name>
<dbReference type="PROSITE" id="PS00131">
    <property type="entry name" value="CARBOXYPEPT_SER_SER"/>
    <property type="match status" value="1"/>
</dbReference>
<dbReference type="OrthoDB" id="664755at2759"/>
<dbReference type="GO" id="GO:0006508">
    <property type="term" value="P:proteolysis"/>
    <property type="evidence" value="ECO:0007669"/>
    <property type="project" value="UniProtKB-KW"/>
</dbReference>
<dbReference type="FunFam" id="3.40.50.1820:FF:000123">
    <property type="entry name" value="Carboxypeptidase"/>
    <property type="match status" value="1"/>
</dbReference>
<keyword evidence="4" id="KW-1185">Reference proteome</keyword>
<reference evidence="3 4" key="1">
    <citation type="journal article" date="2019" name="Sci. Rep.">
        <title>A high-quality genome of Eragrostis curvula grass provides insights into Poaceae evolution and supports new strategies to enhance forage quality.</title>
        <authorList>
            <person name="Carballo J."/>
            <person name="Santos B.A.C.M."/>
            <person name="Zappacosta D."/>
            <person name="Garbus I."/>
            <person name="Selva J.P."/>
            <person name="Gallo C.A."/>
            <person name="Diaz A."/>
            <person name="Albertini E."/>
            <person name="Caccamo M."/>
            <person name="Echenique V."/>
        </authorList>
    </citation>
    <scope>NUCLEOTIDE SEQUENCE [LARGE SCALE GENOMIC DNA]</scope>
    <source>
        <strain evidence="4">cv. Victoria</strain>
        <tissue evidence="3">Leaf</tissue>
    </source>
</reference>
<dbReference type="InterPro" id="IPR001563">
    <property type="entry name" value="Peptidase_S10"/>
</dbReference>
<protein>
    <recommendedName>
        <fullName evidence="2">Carboxypeptidase</fullName>
        <ecNumber evidence="2">3.4.16.-</ecNumber>
    </recommendedName>
</protein>
<dbReference type="AlphaFoldDB" id="A0A5J9SEB6"/>
<organism evidence="3 4">
    <name type="scientific">Eragrostis curvula</name>
    <name type="common">weeping love grass</name>
    <dbReference type="NCBI Taxonomy" id="38414"/>
    <lineage>
        <taxon>Eukaryota</taxon>
        <taxon>Viridiplantae</taxon>
        <taxon>Streptophyta</taxon>
        <taxon>Embryophyta</taxon>
        <taxon>Tracheophyta</taxon>
        <taxon>Spermatophyta</taxon>
        <taxon>Magnoliopsida</taxon>
        <taxon>Liliopsida</taxon>
        <taxon>Poales</taxon>
        <taxon>Poaceae</taxon>
        <taxon>PACMAD clade</taxon>
        <taxon>Chloridoideae</taxon>
        <taxon>Eragrostideae</taxon>
        <taxon>Eragrostidinae</taxon>
        <taxon>Eragrostis</taxon>
    </lineage>
</organism>
<dbReference type="SUPFAM" id="SSF53474">
    <property type="entry name" value="alpha/beta-Hydrolases"/>
    <property type="match status" value="1"/>
</dbReference>
<gene>
    <name evidence="3" type="ORF">EJB05_57090</name>
</gene>
<dbReference type="Pfam" id="PF00450">
    <property type="entry name" value="Peptidase_S10"/>
    <property type="match status" value="1"/>
</dbReference>
<accession>A0A5J9SEB6</accession>
<feature type="signal peptide" evidence="2">
    <location>
        <begin position="1"/>
        <end position="22"/>
    </location>
</feature>
<dbReference type="InterPro" id="IPR029058">
    <property type="entry name" value="AB_hydrolase_fold"/>
</dbReference>
<keyword evidence="2" id="KW-0732">Signal</keyword>
<keyword evidence="2" id="KW-0121">Carboxypeptidase</keyword>
<comment type="caution">
    <text evidence="3">The sequence shown here is derived from an EMBL/GenBank/DDBJ whole genome shotgun (WGS) entry which is preliminary data.</text>
</comment>
<dbReference type="PANTHER" id="PTHR11802">
    <property type="entry name" value="SERINE PROTEASE FAMILY S10 SERINE CARBOXYPEPTIDASE"/>
    <property type="match status" value="1"/>
</dbReference>
<evidence type="ECO:0000313" key="4">
    <source>
        <dbReference type="Proteomes" id="UP000324897"/>
    </source>
</evidence>
<dbReference type="Gene3D" id="3.40.50.1820">
    <property type="entry name" value="alpha/beta hydrolase"/>
    <property type="match status" value="1"/>
</dbReference>
<dbReference type="EMBL" id="RWGY01000974">
    <property type="protein sequence ID" value="TVT97640.1"/>
    <property type="molecule type" value="Genomic_DNA"/>
</dbReference>
<comment type="similarity">
    <text evidence="1 2">Belongs to the peptidase S10 family.</text>
</comment>
<keyword evidence="2" id="KW-0645">Protease</keyword>
<dbReference type="InterPro" id="IPR018202">
    <property type="entry name" value="Ser_caboxypep_ser_AS"/>
</dbReference>
<evidence type="ECO:0000256" key="2">
    <source>
        <dbReference type="RuleBase" id="RU361156"/>
    </source>
</evidence>
<dbReference type="PRINTS" id="PR00724">
    <property type="entry name" value="CRBOXYPTASEC"/>
</dbReference>
<keyword evidence="2" id="KW-0378">Hydrolase</keyword>
<evidence type="ECO:0000256" key="1">
    <source>
        <dbReference type="ARBA" id="ARBA00009431"/>
    </source>
</evidence>
<dbReference type="Gramene" id="TVT97640">
    <property type="protein sequence ID" value="TVT97640"/>
    <property type="gene ID" value="EJB05_57090"/>
</dbReference>
<dbReference type="GO" id="GO:0004185">
    <property type="term" value="F:serine-type carboxypeptidase activity"/>
    <property type="evidence" value="ECO:0007669"/>
    <property type="project" value="UniProtKB-UniRule"/>
</dbReference>
<dbReference type="EC" id="3.4.16.-" evidence="2"/>
<dbReference type="Proteomes" id="UP000324897">
    <property type="component" value="Unassembled WGS sequence"/>
</dbReference>